<proteinExistence type="predicted"/>
<evidence type="ECO:0000313" key="3">
    <source>
        <dbReference type="Proteomes" id="UP000218272"/>
    </source>
</evidence>
<dbReference type="Pfam" id="PF12680">
    <property type="entry name" value="SnoaL_2"/>
    <property type="match status" value="1"/>
</dbReference>
<dbReference type="Gene3D" id="3.10.450.50">
    <property type="match status" value="1"/>
</dbReference>
<dbReference type="AlphaFoldDB" id="A0A1E1EYL8"/>
<dbReference type="SUPFAM" id="SSF54427">
    <property type="entry name" value="NTF2-like"/>
    <property type="match status" value="1"/>
</dbReference>
<dbReference type="InterPro" id="IPR032710">
    <property type="entry name" value="NTF2-like_dom_sf"/>
</dbReference>
<dbReference type="EMBL" id="AP017655">
    <property type="protein sequence ID" value="BAV63331.1"/>
    <property type="molecule type" value="Genomic_DNA"/>
</dbReference>
<evidence type="ECO:0000259" key="1">
    <source>
        <dbReference type="Pfam" id="PF12680"/>
    </source>
</evidence>
<sequence length="187" mass="20082">MIASLVRACRHALSNDSAIPQIRREGAGLTRSGFLRVAAAGVLSAGIAVGAGRAFAAGSSGIAPVTDLDKFYDAWQDRFNAHDIEGMVDLYVADVTYINPEGKELIGKTGVRADFEGLFAMKPQIDLHDRKHIVYHDIALTTNHWTLKLTDAAGKAQELTGGGIEVVRKESDGGWRFIIDDASRSAS</sequence>
<dbReference type="Proteomes" id="UP000218272">
    <property type="component" value="Chromosome SCLO_1"/>
</dbReference>
<reference evidence="2 3" key="1">
    <citation type="submission" date="2016-10" db="EMBL/GenBank/DDBJ databases">
        <title>Complete Genome Sequence of the Nonylphenol-Degrading Bacterium Sphingobium cloacae JCM 10874T.</title>
        <authorList>
            <person name="Ootsuka M."/>
            <person name="Nishizawa T."/>
            <person name="Ohta H."/>
        </authorList>
    </citation>
    <scope>NUCLEOTIDE SEQUENCE [LARGE SCALE GENOMIC DNA]</scope>
    <source>
        <strain evidence="2 3">JCM 10874</strain>
    </source>
</reference>
<dbReference type="InterPro" id="IPR037401">
    <property type="entry name" value="SnoaL-like"/>
</dbReference>
<dbReference type="RefSeq" id="WP_066518442.1">
    <property type="nucleotide sequence ID" value="NZ_AP017655.1"/>
</dbReference>
<gene>
    <name evidence="2" type="ORF">SCLO_1002910</name>
</gene>
<dbReference type="NCBIfam" id="TIGR02246">
    <property type="entry name" value="SgcJ/EcaC family oxidoreductase"/>
    <property type="match status" value="1"/>
</dbReference>
<keyword evidence="3" id="KW-1185">Reference proteome</keyword>
<organism evidence="2 3">
    <name type="scientific">Sphingobium cloacae</name>
    <dbReference type="NCBI Taxonomy" id="120107"/>
    <lineage>
        <taxon>Bacteria</taxon>
        <taxon>Pseudomonadati</taxon>
        <taxon>Pseudomonadota</taxon>
        <taxon>Alphaproteobacteria</taxon>
        <taxon>Sphingomonadales</taxon>
        <taxon>Sphingomonadaceae</taxon>
        <taxon>Sphingobium</taxon>
    </lineage>
</organism>
<dbReference type="KEGG" id="sclo:SCLO_1002910"/>
<evidence type="ECO:0000313" key="2">
    <source>
        <dbReference type="EMBL" id="BAV63331.1"/>
    </source>
</evidence>
<name>A0A1E1EYL8_9SPHN</name>
<feature type="domain" description="SnoaL-like" evidence="1">
    <location>
        <begin position="74"/>
        <end position="173"/>
    </location>
</feature>
<dbReference type="OrthoDB" id="674363at2"/>
<protein>
    <recommendedName>
        <fullName evidence="1">SnoaL-like domain-containing protein</fullName>
    </recommendedName>
</protein>
<dbReference type="InterPro" id="IPR011944">
    <property type="entry name" value="Steroid_delta5-4_isomerase"/>
</dbReference>
<accession>A0A1E1EYL8</accession>